<name>A0ABW2CCB8_9ACTN</name>
<reference evidence="2" key="1">
    <citation type="journal article" date="2019" name="Int. J. Syst. Evol. Microbiol.">
        <title>The Global Catalogue of Microorganisms (GCM) 10K type strain sequencing project: providing services to taxonomists for standard genome sequencing and annotation.</title>
        <authorList>
            <consortium name="The Broad Institute Genomics Platform"/>
            <consortium name="The Broad Institute Genome Sequencing Center for Infectious Disease"/>
            <person name="Wu L."/>
            <person name="Ma J."/>
        </authorList>
    </citation>
    <scope>NUCLEOTIDE SEQUENCE [LARGE SCALE GENOMIC DNA]</scope>
    <source>
        <strain evidence="2">JCM 3369</strain>
    </source>
</reference>
<protein>
    <submittedName>
        <fullName evidence="1">Uncharacterized protein</fullName>
    </submittedName>
</protein>
<dbReference type="RefSeq" id="WP_160823939.1">
    <property type="nucleotide sequence ID" value="NZ_JBHSXE010000001.1"/>
</dbReference>
<evidence type="ECO:0000313" key="1">
    <source>
        <dbReference type="EMBL" id="MFC6879289.1"/>
    </source>
</evidence>
<evidence type="ECO:0000313" key="2">
    <source>
        <dbReference type="Proteomes" id="UP001596380"/>
    </source>
</evidence>
<accession>A0ABW2CCB8</accession>
<gene>
    <name evidence="1" type="ORF">ACFQKB_05870</name>
</gene>
<dbReference type="EMBL" id="JBHSXS010000002">
    <property type="protein sequence ID" value="MFC6879289.1"/>
    <property type="molecule type" value="Genomic_DNA"/>
</dbReference>
<proteinExistence type="predicted"/>
<sequence>MVEASQWQHRITGEWHGKPSLFDANGTWVGYEDIRRSSVFENGATTYYMDGALEAGGPLASRFRLGAPFAFGVVDSDQNRLYTGPDFYGAGQPYGAFVDAHYYGPGWQVDLNTWNHVLPDGDTQVYSSVLYQGWAVVGAFNGVYKRTTDHATNTATQDMVREFLAAETRNGPTPYILPTKKQYAYRGTCELWNADQKLIGEVRVSIGLDPVDLLRTRLDVTWAGAIDRRYRVEWRRDGTRSFYEGPDAWGNAQAFGRASYPVLHFADEWKMKGREFMIDAVPGMGAGRTLTVAYELFEGNVLSAVLHGVLIRDGD</sequence>
<comment type="caution">
    <text evidence="1">The sequence shown here is derived from an EMBL/GenBank/DDBJ whole genome shotgun (WGS) entry which is preliminary data.</text>
</comment>
<dbReference type="Proteomes" id="UP001596380">
    <property type="component" value="Unassembled WGS sequence"/>
</dbReference>
<organism evidence="1 2">
    <name type="scientific">Actinomadura yumaensis</name>
    <dbReference type="NCBI Taxonomy" id="111807"/>
    <lineage>
        <taxon>Bacteria</taxon>
        <taxon>Bacillati</taxon>
        <taxon>Actinomycetota</taxon>
        <taxon>Actinomycetes</taxon>
        <taxon>Streptosporangiales</taxon>
        <taxon>Thermomonosporaceae</taxon>
        <taxon>Actinomadura</taxon>
    </lineage>
</organism>
<keyword evidence="2" id="KW-1185">Reference proteome</keyword>